<dbReference type="eggNOG" id="COG0030">
    <property type="taxonomic scope" value="Bacteria"/>
</dbReference>
<dbReference type="GO" id="GO:0008168">
    <property type="term" value="F:methyltransferase activity"/>
    <property type="evidence" value="ECO:0007669"/>
    <property type="project" value="UniProtKB-KW"/>
</dbReference>
<keyword evidence="3" id="KW-1185">Reference proteome</keyword>
<keyword evidence="2" id="KW-0808">Transferase</keyword>
<dbReference type="RefSeq" id="WP_051126469.1">
    <property type="nucleotide sequence ID" value="NZ_JGZD01000012.1"/>
</dbReference>
<evidence type="ECO:0000256" key="1">
    <source>
        <dbReference type="SAM" id="MobiDB-lite"/>
    </source>
</evidence>
<comment type="caution">
    <text evidence="2">The sequence shown here is derived from an EMBL/GenBank/DDBJ whole genome shotgun (WGS) entry which is preliminary data.</text>
</comment>
<dbReference type="Gene3D" id="3.40.50.150">
    <property type="entry name" value="Vaccinia Virus protein VP39"/>
    <property type="match status" value="1"/>
</dbReference>
<dbReference type="EMBL" id="JGZD01000012">
    <property type="protein sequence ID" value="KFI71826.1"/>
    <property type="molecule type" value="Genomic_DNA"/>
</dbReference>
<reference evidence="2 3" key="1">
    <citation type="submission" date="2014-03" db="EMBL/GenBank/DDBJ databases">
        <title>Genomics of Bifidobacteria.</title>
        <authorList>
            <person name="Ventura M."/>
            <person name="Milani C."/>
            <person name="Lugli G.A."/>
        </authorList>
    </citation>
    <scope>NUCLEOTIDE SEQUENCE [LARGE SCALE GENOMIC DNA]</scope>
    <source>
        <strain evidence="2 3">LMG 11592</strain>
    </source>
</reference>
<dbReference type="AlphaFoldDB" id="A0A087BLC6"/>
<keyword evidence="2" id="KW-0489">Methyltransferase</keyword>
<dbReference type="GO" id="GO:0032259">
    <property type="term" value="P:methylation"/>
    <property type="evidence" value="ECO:0007669"/>
    <property type="project" value="UniProtKB-KW"/>
</dbReference>
<protein>
    <submittedName>
        <fullName evidence="2">Type 11 methyltransferase</fullName>
    </submittedName>
</protein>
<proteinExistence type="predicted"/>
<evidence type="ECO:0000313" key="2">
    <source>
        <dbReference type="EMBL" id="KFI71826.1"/>
    </source>
</evidence>
<sequence length="127" mass="13935">MLSMQGQSGKSRIVGEAFRLLRPGGTYSIHELGLHPDDLDQSTKDVIRTDLARAIKVNARPLTEAEWKELLEQAGFDVVWTAHSPMALLKLGRNLSDEGVTGEPQLQRRFHAEGEGLAASEHHPDAG</sequence>
<accession>A0A087BLC6</accession>
<evidence type="ECO:0000313" key="3">
    <source>
        <dbReference type="Proteomes" id="UP000029014"/>
    </source>
</evidence>
<name>A0A087BLC6_9BIFI</name>
<feature type="region of interest" description="Disordered" evidence="1">
    <location>
        <begin position="98"/>
        <end position="127"/>
    </location>
</feature>
<feature type="compositionally biased region" description="Basic and acidic residues" evidence="1">
    <location>
        <begin position="110"/>
        <end position="127"/>
    </location>
</feature>
<dbReference type="InterPro" id="IPR029063">
    <property type="entry name" value="SAM-dependent_MTases_sf"/>
</dbReference>
<gene>
    <name evidence="2" type="ORF">BMIN_1492</name>
</gene>
<dbReference type="Proteomes" id="UP000029014">
    <property type="component" value="Unassembled WGS sequence"/>
</dbReference>
<dbReference type="SUPFAM" id="SSF53335">
    <property type="entry name" value="S-adenosyl-L-methionine-dependent methyltransferases"/>
    <property type="match status" value="1"/>
</dbReference>
<organism evidence="2 3">
    <name type="scientific">Bifidobacterium minimum</name>
    <dbReference type="NCBI Taxonomy" id="1693"/>
    <lineage>
        <taxon>Bacteria</taxon>
        <taxon>Bacillati</taxon>
        <taxon>Actinomycetota</taxon>
        <taxon>Actinomycetes</taxon>
        <taxon>Bifidobacteriales</taxon>
        <taxon>Bifidobacteriaceae</taxon>
        <taxon>Bifidobacterium</taxon>
    </lineage>
</organism>
<dbReference type="STRING" id="1693.BMIN_1492"/>